<organism evidence="5 6">
    <name type="scientific">Pectobacterium brasiliense</name>
    <dbReference type="NCBI Taxonomy" id="180957"/>
    <lineage>
        <taxon>Bacteria</taxon>
        <taxon>Pseudomonadati</taxon>
        <taxon>Pseudomonadota</taxon>
        <taxon>Gammaproteobacteria</taxon>
        <taxon>Enterobacterales</taxon>
        <taxon>Pectobacteriaceae</taxon>
        <taxon>Pectobacterium</taxon>
    </lineage>
</organism>
<dbReference type="Gene3D" id="3.30.300.30">
    <property type="match status" value="1"/>
</dbReference>
<accession>A0A0M2F6T0</accession>
<dbReference type="GO" id="GO:0005829">
    <property type="term" value="C:cytosol"/>
    <property type="evidence" value="ECO:0007669"/>
    <property type="project" value="TreeGrafter"/>
</dbReference>
<protein>
    <submittedName>
        <fullName evidence="5">Peptide synthetase</fullName>
    </submittedName>
</protein>
<dbReference type="InterPro" id="IPR010071">
    <property type="entry name" value="AA_adenyl_dom"/>
</dbReference>
<dbReference type="GO" id="GO:0043041">
    <property type="term" value="P:amino acid activation for nonribosomal peptide biosynthetic process"/>
    <property type="evidence" value="ECO:0007669"/>
    <property type="project" value="TreeGrafter"/>
</dbReference>
<dbReference type="InterPro" id="IPR045851">
    <property type="entry name" value="AMP-bd_C_sf"/>
</dbReference>
<dbReference type="Gene3D" id="2.30.38.10">
    <property type="entry name" value="Luciferase, Domain 3"/>
    <property type="match status" value="1"/>
</dbReference>
<dbReference type="Pfam" id="PF00501">
    <property type="entry name" value="AMP-binding"/>
    <property type="match status" value="1"/>
</dbReference>
<evidence type="ECO:0000256" key="1">
    <source>
        <dbReference type="ARBA" id="ARBA00001957"/>
    </source>
</evidence>
<evidence type="ECO:0000259" key="3">
    <source>
        <dbReference type="Pfam" id="PF00501"/>
    </source>
</evidence>
<evidence type="ECO:0000313" key="6">
    <source>
        <dbReference type="Proteomes" id="UP000029435"/>
    </source>
</evidence>
<dbReference type="InterPro" id="IPR025110">
    <property type="entry name" value="AMP-bd_C"/>
</dbReference>
<dbReference type="FunFam" id="3.40.50.12780:FF:000012">
    <property type="entry name" value="Non-ribosomal peptide synthetase"/>
    <property type="match status" value="1"/>
</dbReference>
<dbReference type="GO" id="GO:0044550">
    <property type="term" value="P:secondary metabolite biosynthetic process"/>
    <property type="evidence" value="ECO:0007669"/>
    <property type="project" value="TreeGrafter"/>
</dbReference>
<dbReference type="SUPFAM" id="SSF56801">
    <property type="entry name" value="Acetyl-CoA synthetase-like"/>
    <property type="match status" value="1"/>
</dbReference>
<feature type="domain" description="AMP-dependent synthetase/ligase" evidence="3">
    <location>
        <begin position="11"/>
        <end position="356"/>
    </location>
</feature>
<gene>
    <name evidence="5" type="ORF">KU74_06615</name>
</gene>
<dbReference type="PANTHER" id="PTHR45527">
    <property type="entry name" value="NONRIBOSOMAL PEPTIDE SYNTHETASE"/>
    <property type="match status" value="1"/>
</dbReference>
<sequence>MASARVLHTLFEQQRHQTPDAIALRSDTETLTYRQLDQRANAMASDLLQRGVKPKDVVGIYLNKSPNLIVSLLGVLKTGACYLPLDPYYPHERLDYMVNHADARLVITDNAHALTLAPSHREIVDINQIDLSVQATHTLPSVSEEQLCYVMYTSGSTGTPKGVMVSHRTVVNYLAWMQSAFVLQHDDVVLNQSTFSFDVSVWEIFWPLIAGASCAVITEDAKYDPQLLAEFMHRHQVTVAQFVPTALRVIVDAEVLSRCTSLCHIFSGGEALDQTLVNDLSLQYPGKIHNLYGPTEATIFACHWLCQPGAEEKIAPIGKPIPHAITYVLDEAQQPVALGESGELYLAGDILAKGYLHAEKLTQERFVDDPFSHQTGQKMYKTGDWVKQRVDGVLEFIGRIDSQVKLRGHRIELAEIETHIQALPQINHAAVILDKRSENAAPSLSAFYVLRHQKHIDIQEIKAHLAKTLPFFMVPSHFVALEKMPTHPNGKIDKSKLCSCVNN</sequence>
<proteinExistence type="predicted"/>
<comment type="caution">
    <text evidence="5">The sequence shown here is derived from an EMBL/GenBank/DDBJ whole genome shotgun (WGS) entry which is preliminary data.</text>
</comment>
<name>A0A0M2F6T0_9GAMM</name>
<comment type="cofactor">
    <cofactor evidence="1">
        <name>pantetheine 4'-phosphate</name>
        <dbReference type="ChEBI" id="CHEBI:47942"/>
    </cofactor>
</comment>
<dbReference type="CDD" id="cd05930">
    <property type="entry name" value="A_NRPS"/>
    <property type="match status" value="1"/>
</dbReference>
<dbReference type="FunFam" id="3.40.50.980:FF:000001">
    <property type="entry name" value="Non-ribosomal peptide synthetase"/>
    <property type="match status" value="1"/>
</dbReference>
<feature type="domain" description="AMP-binding enzyme C-terminal" evidence="4">
    <location>
        <begin position="415"/>
        <end position="491"/>
    </location>
</feature>
<evidence type="ECO:0000256" key="2">
    <source>
        <dbReference type="ARBA" id="ARBA00022450"/>
    </source>
</evidence>
<dbReference type="InterPro" id="IPR020845">
    <property type="entry name" value="AMP-binding_CS"/>
</dbReference>
<dbReference type="Proteomes" id="UP000029435">
    <property type="component" value="Unassembled WGS sequence"/>
</dbReference>
<dbReference type="InterPro" id="IPR000873">
    <property type="entry name" value="AMP-dep_synth/lig_dom"/>
</dbReference>
<dbReference type="Pfam" id="PF13193">
    <property type="entry name" value="AMP-binding_C"/>
    <property type="match status" value="1"/>
</dbReference>
<evidence type="ECO:0000313" key="5">
    <source>
        <dbReference type="EMBL" id="KGA36135.1"/>
    </source>
</evidence>
<dbReference type="EMBL" id="JQOD01000001">
    <property type="protein sequence ID" value="KGA36135.1"/>
    <property type="molecule type" value="Genomic_DNA"/>
</dbReference>
<dbReference type="Gene3D" id="3.40.50.980">
    <property type="match status" value="2"/>
</dbReference>
<dbReference type="PROSITE" id="PS00455">
    <property type="entry name" value="AMP_BINDING"/>
    <property type="match status" value="1"/>
</dbReference>
<keyword evidence="2" id="KW-0596">Phosphopantetheine</keyword>
<dbReference type="NCBIfam" id="TIGR01733">
    <property type="entry name" value="AA-adenyl-dom"/>
    <property type="match status" value="1"/>
</dbReference>
<dbReference type="PANTHER" id="PTHR45527:SF1">
    <property type="entry name" value="FATTY ACID SYNTHASE"/>
    <property type="match status" value="1"/>
</dbReference>
<dbReference type="AlphaFoldDB" id="A0A0M2F6T0"/>
<dbReference type="FunFam" id="3.40.50.980:FF:000002">
    <property type="entry name" value="Enterobactin synthetase component F"/>
    <property type="match status" value="1"/>
</dbReference>
<dbReference type="RefSeq" id="WP_039312970.1">
    <property type="nucleotide sequence ID" value="NZ_JACGFP010000002.1"/>
</dbReference>
<dbReference type="OrthoDB" id="5817163at2"/>
<dbReference type="GO" id="GO:0031177">
    <property type="term" value="F:phosphopantetheine binding"/>
    <property type="evidence" value="ECO:0007669"/>
    <property type="project" value="TreeGrafter"/>
</dbReference>
<reference evidence="5 6" key="1">
    <citation type="submission" date="2014-08" db="EMBL/GenBank/DDBJ databases">
        <title>Genome sequences of NCPPB Pectobacterium isolates.</title>
        <authorList>
            <person name="Glover R.H."/>
            <person name="Sapp M."/>
            <person name="Elphinstone J."/>
        </authorList>
    </citation>
    <scope>NUCLEOTIDE SEQUENCE [LARGE SCALE GENOMIC DNA]</scope>
    <source>
        <strain evidence="5 6">LMG 21372</strain>
    </source>
</reference>
<evidence type="ECO:0000259" key="4">
    <source>
        <dbReference type="Pfam" id="PF13193"/>
    </source>
</evidence>